<dbReference type="AlphaFoldDB" id="A0A0F4TCN6"/>
<reference evidence="3 4" key="1">
    <citation type="submission" date="2015-03" db="EMBL/GenBank/DDBJ databases">
        <title>Comparative genomics of Pseudomonas insights into diversity of traits involved in vanlence and defense.</title>
        <authorList>
            <person name="Qin Y."/>
        </authorList>
    </citation>
    <scope>NUCLEOTIDE SEQUENCE [LARGE SCALE GENOMIC DNA]</scope>
    <source>
        <strain evidence="3 4">C3</strain>
    </source>
</reference>
<dbReference type="RefSeq" id="WP_046047786.1">
    <property type="nucleotide sequence ID" value="NZ_LACD01000022.1"/>
</dbReference>
<dbReference type="EMBL" id="LACD01000022">
    <property type="protein sequence ID" value="KJZ41735.1"/>
    <property type="molecule type" value="Genomic_DNA"/>
</dbReference>
<proteinExistence type="predicted"/>
<comment type="caution">
    <text evidence="3">The sequence shown here is derived from an EMBL/GenBank/DDBJ whole genome shotgun (WGS) entry which is preliminary data.</text>
</comment>
<gene>
    <name evidence="3" type="ORF">VC34_18350</name>
</gene>
<feature type="region of interest" description="Disordered" evidence="1">
    <location>
        <begin position="164"/>
        <end position="184"/>
    </location>
</feature>
<sequence>MNIYVFDPLGILAGPFALSDFPEVPGFGQYLPGNTIQMENPLAQPEAGHVWALVDGESQQLADYRGMVYHTDSGAEDEHVELGDLPEGLTAKRWPGQFYVWAGGGWVLDEAAQIAAVQAGERAWRNVQVAATDYLAMPDYPITAEQRSDLYAYRQALRDWPDVTRFPDQSGRPKPPAWIASLAQ</sequence>
<evidence type="ECO:0000259" key="2">
    <source>
        <dbReference type="Pfam" id="PF16778"/>
    </source>
</evidence>
<dbReference type="Proteomes" id="UP000033500">
    <property type="component" value="Unassembled WGS sequence"/>
</dbReference>
<accession>A0A0F4TCN6</accession>
<dbReference type="Gene3D" id="6.10.140.1310">
    <property type="match status" value="1"/>
</dbReference>
<dbReference type="InterPro" id="IPR031893">
    <property type="entry name" value="Phage_tail_APC"/>
</dbReference>
<evidence type="ECO:0000256" key="1">
    <source>
        <dbReference type="SAM" id="MobiDB-lite"/>
    </source>
</evidence>
<feature type="domain" description="Phage tail assembly chaperone-like" evidence="2">
    <location>
        <begin position="121"/>
        <end position="177"/>
    </location>
</feature>
<organism evidence="3 4">
    <name type="scientific">Pseudomonas fluorescens</name>
    <dbReference type="NCBI Taxonomy" id="294"/>
    <lineage>
        <taxon>Bacteria</taxon>
        <taxon>Pseudomonadati</taxon>
        <taxon>Pseudomonadota</taxon>
        <taxon>Gammaproteobacteria</taxon>
        <taxon>Pseudomonadales</taxon>
        <taxon>Pseudomonadaceae</taxon>
        <taxon>Pseudomonas</taxon>
    </lineage>
</organism>
<dbReference type="PATRIC" id="fig|294.131.peg.2537"/>
<protein>
    <recommendedName>
        <fullName evidence="2">Phage tail assembly chaperone-like domain-containing protein</fullName>
    </recommendedName>
</protein>
<dbReference type="Pfam" id="PF16778">
    <property type="entry name" value="Phage_tail_APC"/>
    <property type="match status" value="1"/>
</dbReference>
<evidence type="ECO:0000313" key="4">
    <source>
        <dbReference type="Proteomes" id="UP000033500"/>
    </source>
</evidence>
<evidence type="ECO:0000313" key="3">
    <source>
        <dbReference type="EMBL" id="KJZ41735.1"/>
    </source>
</evidence>
<name>A0A0F4TCN6_PSEFL</name>